<dbReference type="Proteomes" id="UP000034182">
    <property type="component" value="Unassembled WGS sequence"/>
</dbReference>
<comment type="caution">
    <text evidence="1">The sequence shown here is derived from an EMBL/GenBank/DDBJ whole genome shotgun (WGS) entry which is preliminary data.</text>
</comment>
<dbReference type="AlphaFoldDB" id="A0A0G2H4X6"/>
<evidence type="ECO:0000313" key="1">
    <source>
        <dbReference type="EMBL" id="KKY23790.1"/>
    </source>
</evidence>
<accession>A0A0G2H4X6</accession>
<name>A0A0G2H4X6_9PEZI</name>
<proteinExistence type="predicted"/>
<sequence>MSFERTNEAPACIDMQDLESCMDRMLYMDNRASLSSSVEVLELLRSEKHIHVYGVRLTADEFLHLGALIHSIYERVRNVSRGPGVIIIVDDIADSFAKVTALASHITGERPTDSRYSNKNVSAFSRVAIVRGPKPAYICPSTAEYRASLKAAASAAKGIFFIFTQHFAVDSAIWHSHNDPSLVLYIINTFPYGSPPIAAISVFNALLFTSPSSTTNSNNNRGAITLADPRGNDTLPNIWPEGVRVRRDGAADDDV</sequence>
<gene>
    <name evidence="1" type="ORF">UCDDS831_g02821</name>
</gene>
<reference evidence="1 2" key="1">
    <citation type="submission" date="2015-03" db="EMBL/GenBank/DDBJ databases">
        <authorList>
            <person name="Morales-Cruz A."/>
            <person name="Amrine K.C."/>
            <person name="Cantu D."/>
        </authorList>
    </citation>
    <scope>NUCLEOTIDE SEQUENCE [LARGE SCALE GENOMIC DNA]</scope>
    <source>
        <strain evidence="1">DS831</strain>
    </source>
</reference>
<evidence type="ECO:0000313" key="2">
    <source>
        <dbReference type="Proteomes" id="UP000034182"/>
    </source>
</evidence>
<reference evidence="1 2" key="2">
    <citation type="submission" date="2015-05" db="EMBL/GenBank/DDBJ databases">
        <title>Distinctive expansion of gene families associated with plant cell wall degradation and secondary metabolism in the genomes of grapevine trunk pathogens.</title>
        <authorList>
            <person name="Lawrence D.P."/>
            <person name="Travadon R."/>
            <person name="Rolshausen P.E."/>
            <person name="Baumgartner K."/>
        </authorList>
    </citation>
    <scope>NUCLEOTIDE SEQUENCE [LARGE SCALE GENOMIC DNA]</scope>
    <source>
        <strain evidence="1">DS831</strain>
    </source>
</reference>
<dbReference type="EMBL" id="LAQI01000064">
    <property type="protein sequence ID" value="KKY23790.1"/>
    <property type="molecule type" value="Genomic_DNA"/>
</dbReference>
<organism evidence="1 2">
    <name type="scientific">Diplodia seriata</name>
    <dbReference type="NCBI Taxonomy" id="420778"/>
    <lineage>
        <taxon>Eukaryota</taxon>
        <taxon>Fungi</taxon>
        <taxon>Dikarya</taxon>
        <taxon>Ascomycota</taxon>
        <taxon>Pezizomycotina</taxon>
        <taxon>Dothideomycetes</taxon>
        <taxon>Dothideomycetes incertae sedis</taxon>
        <taxon>Botryosphaeriales</taxon>
        <taxon>Botryosphaeriaceae</taxon>
        <taxon>Diplodia</taxon>
    </lineage>
</organism>
<protein>
    <submittedName>
        <fullName evidence="1">Uncharacterized protein</fullName>
    </submittedName>
</protein>